<evidence type="ECO:0000313" key="3">
    <source>
        <dbReference type="EMBL" id="AIJ47793.1"/>
    </source>
</evidence>
<protein>
    <recommendedName>
        <fullName evidence="2">Potassium channel domain-containing protein</fullName>
    </recommendedName>
</protein>
<dbReference type="Proteomes" id="UP000028782">
    <property type="component" value="Chromosome"/>
</dbReference>
<feature type="domain" description="Potassium channel" evidence="2">
    <location>
        <begin position="62"/>
        <end position="111"/>
    </location>
</feature>
<dbReference type="HOGENOM" id="CLU_2069096_0_0_4"/>
<keyword evidence="1" id="KW-1133">Transmembrane helix</keyword>
<accession>A0A076PPX2</accession>
<dbReference type="KEGG" id="ctes:O987_18425"/>
<gene>
    <name evidence="3" type="ORF">O987_18425</name>
</gene>
<dbReference type="EMBL" id="CP006704">
    <property type="protein sequence ID" value="AIJ47793.1"/>
    <property type="molecule type" value="Genomic_DNA"/>
</dbReference>
<proteinExistence type="predicted"/>
<sequence length="118" mass="12840">MGLPREFGHLQAILLCESGVKDIPAWVCQAQSVTRDVEATGDPALWKRALAGRHSHAPMIEHALWWASMTVTSVGSSIVPETTLGKVCTALLATCGMTIFPIFTVYITSLAQRMNQSR</sequence>
<dbReference type="Pfam" id="PF07885">
    <property type="entry name" value="Ion_trans_2"/>
    <property type="match status" value="1"/>
</dbReference>
<dbReference type="InterPro" id="IPR013099">
    <property type="entry name" value="K_chnl_dom"/>
</dbReference>
<dbReference type="Gene3D" id="1.10.287.70">
    <property type="match status" value="1"/>
</dbReference>
<dbReference type="SUPFAM" id="SSF81324">
    <property type="entry name" value="Voltage-gated potassium channels"/>
    <property type="match status" value="1"/>
</dbReference>
<keyword evidence="1" id="KW-0472">Membrane</keyword>
<organism evidence="3 4">
    <name type="scientific">Comamonas testosteroni TK102</name>
    <dbReference type="NCBI Taxonomy" id="1392005"/>
    <lineage>
        <taxon>Bacteria</taxon>
        <taxon>Pseudomonadati</taxon>
        <taxon>Pseudomonadota</taxon>
        <taxon>Betaproteobacteria</taxon>
        <taxon>Burkholderiales</taxon>
        <taxon>Comamonadaceae</taxon>
        <taxon>Comamonas</taxon>
    </lineage>
</organism>
<reference evidence="3 4" key="1">
    <citation type="journal article" date="2014" name="Genome Announc.">
        <title>Complete Genome Sequence of Polychlorinated Biphenyl Degrader Comamonas testosteroni TK102 (NBRC 109938).</title>
        <authorList>
            <person name="Fukuda K."/>
            <person name="Hosoyama A."/>
            <person name="Tsuchikane K."/>
            <person name="Ohji S."/>
            <person name="Yamazoe A."/>
            <person name="Fujita N."/>
            <person name="Shintani M."/>
            <person name="Kimbara K."/>
        </authorList>
    </citation>
    <scope>NUCLEOTIDE SEQUENCE [LARGE SCALE GENOMIC DNA]</scope>
    <source>
        <strain evidence="3">TK102</strain>
    </source>
</reference>
<dbReference type="AlphaFoldDB" id="A0A076PPX2"/>
<feature type="transmembrane region" description="Helical" evidence="1">
    <location>
        <begin position="91"/>
        <end position="111"/>
    </location>
</feature>
<keyword evidence="1" id="KW-0812">Transmembrane</keyword>
<name>A0A076PPX2_COMTE</name>
<evidence type="ECO:0000256" key="1">
    <source>
        <dbReference type="SAM" id="Phobius"/>
    </source>
</evidence>
<evidence type="ECO:0000313" key="4">
    <source>
        <dbReference type="Proteomes" id="UP000028782"/>
    </source>
</evidence>
<evidence type="ECO:0000259" key="2">
    <source>
        <dbReference type="Pfam" id="PF07885"/>
    </source>
</evidence>